<dbReference type="EnsemblPlants" id="AET6Gv20148200.1">
    <property type="protein sequence ID" value="AET6Gv20148200.1"/>
    <property type="gene ID" value="AET6Gv20148200"/>
</dbReference>
<reference evidence="1" key="3">
    <citation type="journal article" date="2017" name="Nature">
        <title>Genome sequence of the progenitor of the wheat D genome Aegilops tauschii.</title>
        <authorList>
            <person name="Luo M.C."/>
            <person name="Gu Y.Q."/>
            <person name="Puiu D."/>
            <person name="Wang H."/>
            <person name="Twardziok S.O."/>
            <person name="Deal K.R."/>
            <person name="Huo N."/>
            <person name="Zhu T."/>
            <person name="Wang L."/>
            <person name="Wang Y."/>
            <person name="McGuire P.E."/>
            <person name="Liu S."/>
            <person name="Long H."/>
            <person name="Ramasamy R.K."/>
            <person name="Rodriguez J.C."/>
            <person name="Van S.L."/>
            <person name="Yuan L."/>
            <person name="Wang Z."/>
            <person name="Xia Z."/>
            <person name="Xiao L."/>
            <person name="Anderson O.D."/>
            <person name="Ouyang S."/>
            <person name="Liang Y."/>
            <person name="Zimin A.V."/>
            <person name="Pertea G."/>
            <person name="Qi P."/>
            <person name="Bennetzen J.L."/>
            <person name="Dai X."/>
            <person name="Dawson M.W."/>
            <person name="Muller H.G."/>
            <person name="Kugler K."/>
            <person name="Rivarola-Duarte L."/>
            <person name="Spannagl M."/>
            <person name="Mayer K.F.X."/>
            <person name="Lu F.H."/>
            <person name="Bevan M.W."/>
            <person name="Leroy P."/>
            <person name="Li P."/>
            <person name="You F.M."/>
            <person name="Sun Q."/>
            <person name="Liu Z."/>
            <person name="Lyons E."/>
            <person name="Wicker T."/>
            <person name="Salzberg S.L."/>
            <person name="Devos K.M."/>
            <person name="Dvorak J."/>
        </authorList>
    </citation>
    <scope>NUCLEOTIDE SEQUENCE [LARGE SCALE GENOMIC DNA]</scope>
    <source>
        <strain evidence="1">cv. AL8/78</strain>
    </source>
</reference>
<keyword evidence="2" id="KW-1185">Reference proteome</keyword>
<accession>A0A453MYM0</accession>
<evidence type="ECO:0000313" key="1">
    <source>
        <dbReference type="EnsemblPlants" id="AET6Gv20148200.1"/>
    </source>
</evidence>
<proteinExistence type="predicted"/>
<dbReference type="SUPFAM" id="SSF56219">
    <property type="entry name" value="DNase I-like"/>
    <property type="match status" value="1"/>
</dbReference>
<reference evidence="2" key="1">
    <citation type="journal article" date="2014" name="Science">
        <title>Ancient hybridizations among the ancestral genomes of bread wheat.</title>
        <authorList>
            <consortium name="International Wheat Genome Sequencing Consortium,"/>
            <person name="Marcussen T."/>
            <person name="Sandve S.R."/>
            <person name="Heier L."/>
            <person name="Spannagl M."/>
            <person name="Pfeifer M."/>
            <person name="Jakobsen K.S."/>
            <person name="Wulff B.B."/>
            <person name="Steuernagel B."/>
            <person name="Mayer K.F."/>
            <person name="Olsen O.A."/>
        </authorList>
    </citation>
    <scope>NUCLEOTIDE SEQUENCE [LARGE SCALE GENOMIC DNA]</scope>
    <source>
        <strain evidence="2">cv. AL8/78</strain>
    </source>
</reference>
<dbReference type="Gramene" id="AET6Gv20148200.1">
    <property type="protein sequence ID" value="AET6Gv20148200.1"/>
    <property type="gene ID" value="AET6Gv20148200"/>
</dbReference>
<reference evidence="1" key="4">
    <citation type="submission" date="2019-03" db="UniProtKB">
        <authorList>
            <consortium name="EnsemblPlants"/>
        </authorList>
    </citation>
    <scope>IDENTIFICATION</scope>
</reference>
<evidence type="ECO:0000313" key="2">
    <source>
        <dbReference type="Proteomes" id="UP000015105"/>
    </source>
</evidence>
<reference evidence="1" key="5">
    <citation type="journal article" date="2021" name="G3 (Bethesda)">
        <title>Aegilops tauschii genome assembly Aet v5.0 features greater sequence contiguity and improved annotation.</title>
        <authorList>
            <person name="Wang L."/>
            <person name="Zhu T."/>
            <person name="Rodriguez J.C."/>
            <person name="Deal K.R."/>
            <person name="Dubcovsky J."/>
            <person name="McGuire P.E."/>
            <person name="Lux T."/>
            <person name="Spannagl M."/>
            <person name="Mayer K.F.X."/>
            <person name="Baldrich P."/>
            <person name="Meyers B.C."/>
            <person name="Huo N."/>
            <person name="Gu Y.Q."/>
            <person name="Zhou H."/>
            <person name="Devos K.M."/>
            <person name="Bennetzen J.L."/>
            <person name="Unver T."/>
            <person name="Budak H."/>
            <person name="Gulick P.J."/>
            <person name="Galiba G."/>
            <person name="Kalapos B."/>
            <person name="Nelson D.R."/>
            <person name="Li P."/>
            <person name="You F.M."/>
            <person name="Luo M.C."/>
            <person name="Dvorak J."/>
        </authorList>
    </citation>
    <scope>NUCLEOTIDE SEQUENCE [LARGE SCALE GENOMIC DNA]</scope>
    <source>
        <strain evidence="1">cv. AL8/78</strain>
    </source>
</reference>
<protein>
    <recommendedName>
        <fullName evidence="3">Endonuclease/exonuclease/phosphatase domain-containing protein</fullName>
    </recommendedName>
</protein>
<dbReference type="AlphaFoldDB" id="A0A453MYM0"/>
<evidence type="ECO:0008006" key="3">
    <source>
        <dbReference type="Google" id="ProtNLM"/>
    </source>
</evidence>
<dbReference type="STRING" id="200361.A0A453MYM0"/>
<name>A0A453MYM0_AEGTS</name>
<dbReference type="Proteomes" id="UP000015105">
    <property type="component" value="Chromosome 6D"/>
</dbReference>
<sequence length="180" mass="20278">MVAFRDTLEICGLIDLGFVGVPFTYDNKRSGGSNVKVRLDRAVATNSWRNLFAHTSVLHIPSPCSDHVAVLVKGSADQGPTGPKCRRFELFWERDAMLPDVIKEAWEAIGIVQNLGQLRDALTKTMVTLGSWSKKIGNVTRELAKSRSQLEELMHMNADQQDIRLVTDKMNELLYQEEMM</sequence>
<dbReference type="PANTHER" id="PTHR33710">
    <property type="entry name" value="BNAC02G09200D PROTEIN"/>
    <property type="match status" value="1"/>
</dbReference>
<organism evidence="1 2">
    <name type="scientific">Aegilops tauschii subsp. strangulata</name>
    <name type="common">Goatgrass</name>
    <dbReference type="NCBI Taxonomy" id="200361"/>
    <lineage>
        <taxon>Eukaryota</taxon>
        <taxon>Viridiplantae</taxon>
        <taxon>Streptophyta</taxon>
        <taxon>Embryophyta</taxon>
        <taxon>Tracheophyta</taxon>
        <taxon>Spermatophyta</taxon>
        <taxon>Magnoliopsida</taxon>
        <taxon>Liliopsida</taxon>
        <taxon>Poales</taxon>
        <taxon>Poaceae</taxon>
        <taxon>BOP clade</taxon>
        <taxon>Pooideae</taxon>
        <taxon>Triticodae</taxon>
        <taxon>Triticeae</taxon>
        <taxon>Triticinae</taxon>
        <taxon>Aegilops</taxon>
    </lineage>
</organism>
<dbReference type="InterPro" id="IPR036691">
    <property type="entry name" value="Endo/exonu/phosph_ase_sf"/>
</dbReference>
<dbReference type="Gene3D" id="3.60.10.10">
    <property type="entry name" value="Endonuclease/exonuclease/phosphatase"/>
    <property type="match status" value="1"/>
</dbReference>
<reference evidence="2" key="2">
    <citation type="journal article" date="2017" name="Nat. Plants">
        <title>The Aegilops tauschii genome reveals multiple impacts of transposons.</title>
        <authorList>
            <person name="Zhao G."/>
            <person name="Zou C."/>
            <person name="Li K."/>
            <person name="Wang K."/>
            <person name="Li T."/>
            <person name="Gao L."/>
            <person name="Zhang X."/>
            <person name="Wang H."/>
            <person name="Yang Z."/>
            <person name="Liu X."/>
            <person name="Jiang W."/>
            <person name="Mao L."/>
            <person name="Kong X."/>
            <person name="Jiao Y."/>
            <person name="Jia J."/>
        </authorList>
    </citation>
    <scope>NUCLEOTIDE SEQUENCE [LARGE SCALE GENOMIC DNA]</scope>
    <source>
        <strain evidence="2">cv. AL8/78</strain>
    </source>
</reference>
<dbReference type="PANTHER" id="PTHR33710:SF71">
    <property type="entry name" value="ENDONUCLEASE_EXONUCLEASE_PHOSPHATASE DOMAIN-CONTAINING PROTEIN"/>
    <property type="match status" value="1"/>
</dbReference>